<organism evidence="1 2">
    <name type="scientific">Clostridium chromiireducens</name>
    <dbReference type="NCBI Taxonomy" id="225345"/>
    <lineage>
        <taxon>Bacteria</taxon>
        <taxon>Bacillati</taxon>
        <taxon>Bacillota</taxon>
        <taxon>Clostridia</taxon>
        <taxon>Eubacteriales</taxon>
        <taxon>Clostridiaceae</taxon>
        <taxon>Clostridium</taxon>
    </lineage>
</organism>
<protein>
    <submittedName>
        <fullName evidence="1">Uncharacterized protein</fullName>
    </submittedName>
</protein>
<dbReference type="AlphaFoldDB" id="A0A964RM65"/>
<reference evidence="1" key="1">
    <citation type="submission" date="2019-12" db="EMBL/GenBank/DDBJ databases">
        <title>Microbes associate with the intestines of laboratory mice.</title>
        <authorList>
            <person name="Navarre W."/>
            <person name="Wong E."/>
        </authorList>
    </citation>
    <scope>NUCLEOTIDE SEQUENCE</scope>
    <source>
        <strain evidence="1">NM79_F5</strain>
    </source>
</reference>
<dbReference type="Proteomes" id="UP000656077">
    <property type="component" value="Unassembled WGS sequence"/>
</dbReference>
<evidence type="ECO:0000313" key="1">
    <source>
        <dbReference type="EMBL" id="MVX64394.1"/>
    </source>
</evidence>
<dbReference type="RefSeq" id="WP_160359346.1">
    <property type="nucleotide sequence ID" value="NZ_WSRQ01000016.1"/>
</dbReference>
<gene>
    <name evidence="1" type="ORF">GKZ28_11900</name>
</gene>
<proteinExistence type="predicted"/>
<sequence>MEIIQRYGWVYYVGDNNQFDSNKVGKWMYFFKDKKFVAEICEDAVKKNIINQSKHSDEETGVACFYLNCDDIETHKKILSYFIENNLIQRTKSGRLYNISFKLNTQTSAGEYGDEFKSEIKLSKFIDLDTGKWML</sequence>
<comment type="caution">
    <text evidence="1">The sequence shown here is derived from an EMBL/GenBank/DDBJ whole genome shotgun (WGS) entry which is preliminary data.</text>
</comment>
<dbReference type="SUPFAM" id="SSF55418">
    <property type="entry name" value="eIF4e-like"/>
    <property type="match status" value="1"/>
</dbReference>
<name>A0A964RM65_9CLOT</name>
<evidence type="ECO:0000313" key="2">
    <source>
        <dbReference type="Proteomes" id="UP000656077"/>
    </source>
</evidence>
<dbReference type="InterPro" id="IPR023398">
    <property type="entry name" value="TIF_eIF4e-like"/>
</dbReference>
<accession>A0A964RM65</accession>
<dbReference type="EMBL" id="WSRQ01000016">
    <property type="protein sequence ID" value="MVX64394.1"/>
    <property type="molecule type" value="Genomic_DNA"/>
</dbReference>